<accession>A0A5C4LQ15</accession>
<evidence type="ECO:0000313" key="1">
    <source>
        <dbReference type="EMBL" id="TNC15906.1"/>
    </source>
</evidence>
<gene>
    <name evidence="1" type="ORF">FF100_01170</name>
</gene>
<evidence type="ECO:0000313" key="2">
    <source>
        <dbReference type="Proteomes" id="UP000305267"/>
    </source>
</evidence>
<dbReference type="EMBL" id="VDDA01000001">
    <property type="protein sequence ID" value="TNC15906.1"/>
    <property type="molecule type" value="Genomic_DNA"/>
</dbReference>
<organism evidence="1 2">
    <name type="scientific">Methylobacterium terricola</name>
    <dbReference type="NCBI Taxonomy" id="2583531"/>
    <lineage>
        <taxon>Bacteria</taxon>
        <taxon>Pseudomonadati</taxon>
        <taxon>Pseudomonadota</taxon>
        <taxon>Alphaproteobacteria</taxon>
        <taxon>Hyphomicrobiales</taxon>
        <taxon>Methylobacteriaceae</taxon>
        <taxon>Methylobacterium</taxon>
    </lineage>
</organism>
<reference evidence="1 2" key="1">
    <citation type="submission" date="2019-06" db="EMBL/GenBank/DDBJ databases">
        <title>Genome of Methylobacterium sp. 17Sr1-39.</title>
        <authorList>
            <person name="Seo T."/>
        </authorList>
    </citation>
    <scope>NUCLEOTIDE SEQUENCE [LARGE SCALE GENOMIC DNA]</scope>
    <source>
        <strain evidence="1 2">17Sr1-39</strain>
    </source>
</reference>
<name>A0A5C4LQ15_9HYPH</name>
<comment type="caution">
    <text evidence="1">The sequence shown here is derived from an EMBL/GenBank/DDBJ whole genome shotgun (WGS) entry which is preliminary data.</text>
</comment>
<proteinExistence type="predicted"/>
<dbReference type="Proteomes" id="UP000305267">
    <property type="component" value="Unassembled WGS sequence"/>
</dbReference>
<sequence>MPRQPRPRRAVPPRKPSLWFEVARRAAGTVPGVTEQASAAGPVLRIGRRRLARLAEDGVSLVVPIGEDERALLIAAEPRTFAADRGDQGRPMVRIHLAYVDPGTLARLLAQAAHTLTGADRAP</sequence>
<dbReference type="RefSeq" id="WP_139033728.1">
    <property type="nucleotide sequence ID" value="NZ_VDDA01000001.1"/>
</dbReference>
<dbReference type="OrthoDB" id="8001703at2"/>
<dbReference type="AlphaFoldDB" id="A0A5C4LQ15"/>
<protein>
    <submittedName>
        <fullName evidence="1">MmcQ/YjbR family DNA-binding protein</fullName>
    </submittedName>
</protein>
<keyword evidence="2" id="KW-1185">Reference proteome</keyword>
<keyword evidence="1" id="KW-0238">DNA-binding</keyword>
<dbReference type="GO" id="GO:0003677">
    <property type="term" value="F:DNA binding"/>
    <property type="evidence" value="ECO:0007669"/>
    <property type="project" value="UniProtKB-KW"/>
</dbReference>